<dbReference type="PANTHER" id="PTHR45661:SF3">
    <property type="entry name" value="IG-LIKE DOMAIN-CONTAINING PROTEIN"/>
    <property type="match status" value="1"/>
</dbReference>
<dbReference type="InterPro" id="IPR053139">
    <property type="entry name" value="Surface_bspA-like"/>
</dbReference>
<reference evidence="2" key="2">
    <citation type="submission" date="2024-10" db="UniProtKB">
        <authorList>
            <consortium name="EnsemblProtists"/>
        </authorList>
    </citation>
    <scope>IDENTIFICATION</scope>
</reference>
<dbReference type="GeneID" id="17273572"/>
<dbReference type="EnsemblProtists" id="EOD28034">
    <property type="protein sequence ID" value="EOD28034"/>
    <property type="gene ID" value="EMIHUDRAFT_73203"/>
</dbReference>
<dbReference type="Gene3D" id="3.80.10.10">
    <property type="entry name" value="Ribonuclease Inhibitor"/>
    <property type="match status" value="1"/>
</dbReference>
<accession>A0A0D3JWZ9</accession>
<organism evidence="2 3">
    <name type="scientific">Emiliania huxleyi (strain CCMP1516)</name>
    <dbReference type="NCBI Taxonomy" id="280463"/>
    <lineage>
        <taxon>Eukaryota</taxon>
        <taxon>Haptista</taxon>
        <taxon>Haptophyta</taxon>
        <taxon>Prymnesiophyceae</taxon>
        <taxon>Isochrysidales</taxon>
        <taxon>Noelaerhabdaceae</taxon>
        <taxon>Emiliania</taxon>
    </lineage>
</organism>
<protein>
    <recommendedName>
        <fullName evidence="4">Surface antigen-like protein</fullName>
    </recommendedName>
</protein>
<dbReference type="InterPro" id="IPR032675">
    <property type="entry name" value="LRR_dom_sf"/>
</dbReference>
<evidence type="ECO:0000313" key="2">
    <source>
        <dbReference type="EnsemblProtists" id="EOD28034"/>
    </source>
</evidence>
<evidence type="ECO:0000256" key="1">
    <source>
        <dbReference type="SAM" id="MobiDB-lite"/>
    </source>
</evidence>
<dbReference type="Pfam" id="PF13306">
    <property type="entry name" value="LRR_5"/>
    <property type="match status" value="1"/>
</dbReference>
<reference evidence="3" key="1">
    <citation type="journal article" date="2013" name="Nature">
        <title>Pan genome of the phytoplankton Emiliania underpins its global distribution.</title>
        <authorList>
            <person name="Read B.A."/>
            <person name="Kegel J."/>
            <person name="Klute M.J."/>
            <person name="Kuo A."/>
            <person name="Lefebvre S.C."/>
            <person name="Maumus F."/>
            <person name="Mayer C."/>
            <person name="Miller J."/>
            <person name="Monier A."/>
            <person name="Salamov A."/>
            <person name="Young J."/>
            <person name="Aguilar M."/>
            <person name="Claverie J.M."/>
            <person name="Frickenhaus S."/>
            <person name="Gonzalez K."/>
            <person name="Herman E.K."/>
            <person name="Lin Y.C."/>
            <person name="Napier J."/>
            <person name="Ogata H."/>
            <person name="Sarno A.F."/>
            <person name="Shmutz J."/>
            <person name="Schroeder D."/>
            <person name="de Vargas C."/>
            <person name="Verret F."/>
            <person name="von Dassow P."/>
            <person name="Valentin K."/>
            <person name="Van de Peer Y."/>
            <person name="Wheeler G."/>
            <person name="Dacks J.B."/>
            <person name="Delwiche C.F."/>
            <person name="Dyhrman S.T."/>
            <person name="Glockner G."/>
            <person name="John U."/>
            <person name="Richards T."/>
            <person name="Worden A.Z."/>
            <person name="Zhang X."/>
            <person name="Grigoriev I.V."/>
            <person name="Allen A.E."/>
            <person name="Bidle K."/>
            <person name="Borodovsky M."/>
            <person name="Bowler C."/>
            <person name="Brownlee C."/>
            <person name="Cock J.M."/>
            <person name="Elias M."/>
            <person name="Gladyshev V.N."/>
            <person name="Groth M."/>
            <person name="Guda C."/>
            <person name="Hadaegh A."/>
            <person name="Iglesias-Rodriguez M.D."/>
            <person name="Jenkins J."/>
            <person name="Jones B.M."/>
            <person name="Lawson T."/>
            <person name="Leese F."/>
            <person name="Lindquist E."/>
            <person name="Lobanov A."/>
            <person name="Lomsadze A."/>
            <person name="Malik S.B."/>
            <person name="Marsh M.E."/>
            <person name="Mackinder L."/>
            <person name="Mock T."/>
            <person name="Mueller-Roeber B."/>
            <person name="Pagarete A."/>
            <person name="Parker M."/>
            <person name="Probert I."/>
            <person name="Quesneville H."/>
            <person name="Raines C."/>
            <person name="Rensing S.A."/>
            <person name="Riano-Pachon D.M."/>
            <person name="Richier S."/>
            <person name="Rokitta S."/>
            <person name="Shiraiwa Y."/>
            <person name="Soanes D.M."/>
            <person name="van der Giezen M."/>
            <person name="Wahlund T.M."/>
            <person name="Williams B."/>
            <person name="Wilson W."/>
            <person name="Wolfe G."/>
            <person name="Wurch L.L."/>
        </authorList>
    </citation>
    <scope>NUCLEOTIDE SEQUENCE</scope>
</reference>
<keyword evidence="3" id="KW-1185">Reference proteome</keyword>
<name>A0A0D3JWZ9_EMIH1</name>
<dbReference type="AlphaFoldDB" id="A0A0D3JWZ9"/>
<feature type="region of interest" description="Disordered" evidence="1">
    <location>
        <begin position="228"/>
        <end position="269"/>
    </location>
</feature>
<dbReference type="HOGENOM" id="CLU_1036625_0_0_1"/>
<dbReference type="RefSeq" id="XP_005780463.1">
    <property type="nucleotide sequence ID" value="XM_005780406.1"/>
</dbReference>
<dbReference type="PaxDb" id="2903-EOD28034"/>
<dbReference type="SUPFAM" id="SSF52058">
    <property type="entry name" value="L domain-like"/>
    <property type="match status" value="1"/>
</dbReference>
<sequence length="269" mass="28090">TLTTVTLPAGLTSIGPSALDLCSSLASVNLPAGLTSICRGAFFGCSSLTRIAFPAGLTSIGDYAFLGCSALTTVTLPAGLTSISEQAFFGCSALGSVTFPAGLTSIGKAAFCRCSSIARVTLPAGLTFIGSLAFALCSSLTRVTVLDTATIGDEAFNSETTVLRLSPASMRDLQRWYEAVDGALANKRCRPLLYGWLERAQDLPPLPFRPQGLVPRAARVRSLCQSRRTPCAPDRPSKILLVQVGTPGPPPSPTRPAGRRGARRPACSR</sequence>
<evidence type="ECO:0008006" key="4">
    <source>
        <dbReference type="Google" id="ProtNLM"/>
    </source>
</evidence>
<dbReference type="PANTHER" id="PTHR45661">
    <property type="entry name" value="SURFACE ANTIGEN"/>
    <property type="match status" value="1"/>
</dbReference>
<dbReference type="Proteomes" id="UP000013827">
    <property type="component" value="Unassembled WGS sequence"/>
</dbReference>
<dbReference type="InterPro" id="IPR026906">
    <property type="entry name" value="LRR_5"/>
</dbReference>
<proteinExistence type="predicted"/>
<evidence type="ECO:0000313" key="3">
    <source>
        <dbReference type="Proteomes" id="UP000013827"/>
    </source>
</evidence>
<dbReference type="KEGG" id="ehx:EMIHUDRAFT_73203"/>